<accession>A0A2P2KKC5</accession>
<evidence type="ECO:0000313" key="1">
    <source>
        <dbReference type="EMBL" id="MBX06172.1"/>
    </source>
</evidence>
<protein>
    <submittedName>
        <fullName evidence="1">Uncharacterized protein</fullName>
    </submittedName>
</protein>
<reference evidence="1" key="1">
    <citation type="submission" date="2018-02" db="EMBL/GenBank/DDBJ databases">
        <title>Rhizophora mucronata_Transcriptome.</title>
        <authorList>
            <person name="Meera S.P."/>
            <person name="Sreeshan A."/>
            <person name="Augustine A."/>
        </authorList>
    </citation>
    <scope>NUCLEOTIDE SEQUENCE</scope>
    <source>
        <tissue evidence="1">Leaf</tissue>
    </source>
</reference>
<sequence>MYRVSYNPKACSVVARNKNYKKSTAVQFELEMPPKYTHPSPILVPLDTPKGGLSFTT</sequence>
<dbReference type="EMBL" id="GGEC01025688">
    <property type="protein sequence ID" value="MBX06172.1"/>
    <property type="molecule type" value="Transcribed_RNA"/>
</dbReference>
<proteinExistence type="predicted"/>
<organism evidence="1">
    <name type="scientific">Rhizophora mucronata</name>
    <name type="common">Asiatic mangrove</name>
    <dbReference type="NCBI Taxonomy" id="61149"/>
    <lineage>
        <taxon>Eukaryota</taxon>
        <taxon>Viridiplantae</taxon>
        <taxon>Streptophyta</taxon>
        <taxon>Embryophyta</taxon>
        <taxon>Tracheophyta</taxon>
        <taxon>Spermatophyta</taxon>
        <taxon>Magnoliopsida</taxon>
        <taxon>eudicotyledons</taxon>
        <taxon>Gunneridae</taxon>
        <taxon>Pentapetalae</taxon>
        <taxon>rosids</taxon>
        <taxon>fabids</taxon>
        <taxon>Malpighiales</taxon>
        <taxon>Rhizophoraceae</taxon>
        <taxon>Rhizophora</taxon>
    </lineage>
</organism>
<dbReference type="AlphaFoldDB" id="A0A2P2KKC5"/>
<name>A0A2P2KKC5_RHIMU</name>